<evidence type="ECO:0000313" key="2">
    <source>
        <dbReference type="Proteomes" id="UP000053257"/>
    </source>
</evidence>
<dbReference type="AlphaFoldDB" id="A0A0C3NGP1"/>
<accession>A0A0C3NGP1</accession>
<proteinExistence type="predicted"/>
<organism evidence="1 2">
    <name type="scientific">Phlebiopsis gigantea (strain 11061_1 CR5-6)</name>
    <name type="common">White-rot fungus</name>
    <name type="synonym">Peniophora gigantea</name>
    <dbReference type="NCBI Taxonomy" id="745531"/>
    <lineage>
        <taxon>Eukaryota</taxon>
        <taxon>Fungi</taxon>
        <taxon>Dikarya</taxon>
        <taxon>Basidiomycota</taxon>
        <taxon>Agaricomycotina</taxon>
        <taxon>Agaricomycetes</taxon>
        <taxon>Polyporales</taxon>
        <taxon>Phanerochaetaceae</taxon>
        <taxon>Phlebiopsis</taxon>
    </lineage>
</organism>
<evidence type="ECO:0000313" key="1">
    <source>
        <dbReference type="EMBL" id="KIP03924.1"/>
    </source>
</evidence>
<keyword evidence="2" id="KW-1185">Reference proteome</keyword>
<sequence length="272" mass="31242">MEPISFEGLIASYHWRTLISVTLLPALIFLSNVRDDRIVRINILSAHPDRFMCTDTCIRCNHTRICQSLDLQPKYIHTIRSPTINLDYMSRPSVIQLSSSIWGTKHPLALGQVLRRTPHARRRAAHAVAERCRSRYRWAPTLTQSPKIIYLGQPVGTGHSHGAATVTIHPAGESWGRHYIAHHIVTQNAAVSPETCQRTPRASSRRTWSATRRYHRLQRTTYGAWRGARPRPIVWASSSRRAAEQREVGAFVQDQLWAWHVKILYAFYEKLE</sequence>
<protein>
    <submittedName>
        <fullName evidence="1">Uncharacterized protein</fullName>
    </submittedName>
</protein>
<dbReference type="EMBL" id="KN840594">
    <property type="protein sequence ID" value="KIP03924.1"/>
    <property type="molecule type" value="Genomic_DNA"/>
</dbReference>
<name>A0A0C3NGP1_PHLG1</name>
<dbReference type="HOGENOM" id="CLU_1023465_0_0_1"/>
<reference evidence="1 2" key="1">
    <citation type="journal article" date="2014" name="PLoS Genet.">
        <title>Analysis of the Phlebiopsis gigantea genome, transcriptome and secretome provides insight into its pioneer colonization strategies of wood.</title>
        <authorList>
            <person name="Hori C."/>
            <person name="Ishida T."/>
            <person name="Igarashi K."/>
            <person name="Samejima M."/>
            <person name="Suzuki H."/>
            <person name="Master E."/>
            <person name="Ferreira P."/>
            <person name="Ruiz-Duenas F.J."/>
            <person name="Held B."/>
            <person name="Canessa P."/>
            <person name="Larrondo L.F."/>
            <person name="Schmoll M."/>
            <person name="Druzhinina I.S."/>
            <person name="Kubicek C.P."/>
            <person name="Gaskell J.A."/>
            <person name="Kersten P."/>
            <person name="St John F."/>
            <person name="Glasner J."/>
            <person name="Sabat G."/>
            <person name="Splinter BonDurant S."/>
            <person name="Syed K."/>
            <person name="Yadav J."/>
            <person name="Mgbeahuruike A.C."/>
            <person name="Kovalchuk A."/>
            <person name="Asiegbu F.O."/>
            <person name="Lackner G."/>
            <person name="Hoffmeister D."/>
            <person name="Rencoret J."/>
            <person name="Gutierrez A."/>
            <person name="Sun H."/>
            <person name="Lindquist E."/>
            <person name="Barry K."/>
            <person name="Riley R."/>
            <person name="Grigoriev I.V."/>
            <person name="Henrissat B."/>
            <person name="Kues U."/>
            <person name="Berka R.M."/>
            <person name="Martinez A.T."/>
            <person name="Covert S.F."/>
            <person name="Blanchette R.A."/>
            <person name="Cullen D."/>
        </authorList>
    </citation>
    <scope>NUCLEOTIDE SEQUENCE [LARGE SCALE GENOMIC DNA]</scope>
    <source>
        <strain evidence="1 2">11061_1 CR5-6</strain>
    </source>
</reference>
<dbReference type="Proteomes" id="UP000053257">
    <property type="component" value="Unassembled WGS sequence"/>
</dbReference>
<gene>
    <name evidence="1" type="ORF">PHLGIDRAFT_15557</name>
</gene>